<evidence type="ECO:0000259" key="6">
    <source>
        <dbReference type="PROSITE" id="PS50023"/>
    </source>
</evidence>
<evidence type="ECO:0000256" key="4">
    <source>
        <dbReference type="PROSITE-ProRule" id="PRU00125"/>
    </source>
</evidence>
<evidence type="ECO:0000256" key="5">
    <source>
        <dbReference type="SAM" id="MobiDB-lite"/>
    </source>
</evidence>
<keyword evidence="2 4" id="KW-0862">Zinc</keyword>
<accession>A0A819T9G1</accession>
<feature type="compositionally biased region" description="Acidic residues" evidence="5">
    <location>
        <begin position="110"/>
        <end position="122"/>
    </location>
</feature>
<dbReference type="PANTHER" id="PTHR24206">
    <property type="entry name" value="OS06G0237300 PROTEIN"/>
    <property type="match status" value="1"/>
</dbReference>
<evidence type="ECO:0000256" key="3">
    <source>
        <dbReference type="ARBA" id="ARBA00023038"/>
    </source>
</evidence>
<dbReference type="Gene3D" id="2.10.110.10">
    <property type="entry name" value="Cysteine Rich Protein"/>
    <property type="match status" value="1"/>
</dbReference>
<sequence>MTNNANNVWRLFWTLIDEWFCAAFIHIYIIRTILAFRSDDQTNNERAIDDTSASDDTLERLRNITKLFSGKANEEDENQQLHKVEKFAPSQKLKNTFQKFEEIGLANGQVEEEEEEDNEDETQPSNGIIRSPRKRTTPKEHIPYHEMAEVKDKFEKGLVDANKPRVEKRLDIRVQSGLTSSKKQAFEQGEFEQETESNKIKIPIETDIVAGVTSLTKQVFEQQQQQQINNETNLNKTIIIERDALNGVATEKKAQFENGQISDSPKSLKYSDEIANITGTGFAQAKLSEFLSKIDSEQQNQRSPTRQIDMDTEQGLAIARCQQFALLMNSEFKPAEKNIDVTAGLASIIKEQYIADASKSTTTKSAMLTDDIESGLAKNRAIVFQKQDETTIKRTVDFGTELLERGVAKERAAMFKNLENGASSAARGSIAGDMKLRVDRVEFSDTLVTMSVRLKIKSTGMDQTIVVVTDDEENGVVVREGDKGEEIYFEKGQTRQLVEQWKTKQSSPDRDTSETQSKHETENVQQGKAKNLVQMWKTIDKENTPPPERRGPRPFTPPPPDSERRISPSDDVEINSQNSNFTDDKTNIESGYAKAVRERFLQNAEQNNTIQKRKALKQFTPPPESSDGTRRKSITPPNDGISLNEQYSTNEEVVSIKGQAKSLKNRFIALEQDALKIETAASKIKHVPKRFVSTPAPKQFNGDSNVDPTKCFGCNKTVYAMEKIEADKKVYHKSCFKCMHCKSILKLGNYTANDGQIYCKPHFLQLFTMKGNYSLGLGFNDQKTRWLRFNSPTDVSISPVATSFHQS</sequence>
<dbReference type="CDD" id="cd09358">
    <property type="entry name" value="LIM_Mical_like"/>
    <property type="match status" value="1"/>
</dbReference>
<dbReference type="AlphaFoldDB" id="A0A819T9G1"/>
<dbReference type="Proteomes" id="UP000663866">
    <property type="component" value="Unassembled WGS sequence"/>
</dbReference>
<dbReference type="PROSITE" id="PS50023">
    <property type="entry name" value="LIM_DOMAIN_2"/>
    <property type="match status" value="1"/>
</dbReference>
<evidence type="ECO:0000313" key="10">
    <source>
        <dbReference type="Proteomes" id="UP000663866"/>
    </source>
</evidence>
<reference evidence="8" key="1">
    <citation type="submission" date="2021-02" db="EMBL/GenBank/DDBJ databases">
        <authorList>
            <person name="Nowell W R."/>
        </authorList>
    </citation>
    <scope>NUCLEOTIDE SEQUENCE</scope>
</reference>
<feature type="domain" description="LIM zinc-binding" evidence="6">
    <location>
        <begin position="709"/>
        <end position="769"/>
    </location>
</feature>
<feature type="compositionally biased region" description="Basic and acidic residues" evidence="5">
    <location>
        <begin position="507"/>
        <end position="522"/>
    </location>
</feature>
<evidence type="ECO:0000256" key="2">
    <source>
        <dbReference type="ARBA" id="ARBA00022833"/>
    </source>
</evidence>
<feature type="region of interest" description="Disordered" evidence="5">
    <location>
        <begin position="107"/>
        <end position="143"/>
    </location>
</feature>
<dbReference type="EMBL" id="CAJOBF010003175">
    <property type="protein sequence ID" value="CAF4077939.1"/>
    <property type="molecule type" value="Genomic_DNA"/>
</dbReference>
<protein>
    <recommendedName>
        <fullName evidence="6">LIM zinc-binding domain-containing protein</fullName>
    </recommendedName>
</protein>
<evidence type="ECO:0000313" key="9">
    <source>
        <dbReference type="Proteomes" id="UP000663842"/>
    </source>
</evidence>
<dbReference type="InterPro" id="IPR001781">
    <property type="entry name" value="Znf_LIM"/>
</dbReference>
<feature type="compositionally biased region" description="Basic and acidic residues" evidence="5">
    <location>
        <begin position="538"/>
        <end position="551"/>
    </location>
</feature>
<comment type="caution">
    <text evidence="8">The sequence shown here is derived from an EMBL/GenBank/DDBJ whole genome shotgun (WGS) entry which is preliminary data.</text>
</comment>
<dbReference type="GO" id="GO:0046872">
    <property type="term" value="F:metal ion binding"/>
    <property type="evidence" value="ECO:0007669"/>
    <property type="project" value="UniProtKB-KW"/>
</dbReference>
<proteinExistence type="predicted"/>
<dbReference type="SUPFAM" id="SSF57716">
    <property type="entry name" value="Glucocorticoid receptor-like (DNA-binding domain)"/>
    <property type="match status" value="2"/>
</dbReference>
<keyword evidence="1 4" id="KW-0479">Metal-binding</keyword>
<evidence type="ECO:0000256" key="1">
    <source>
        <dbReference type="ARBA" id="ARBA00022723"/>
    </source>
</evidence>
<feature type="region of interest" description="Disordered" evidence="5">
    <location>
        <begin position="499"/>
        <end position="587"/>
    </location>
</feature>
<organism evidence="8 9">
    <name type="scientific">Rotaria magnacalcarata</name>
    <dbReference type="NCBI Taxonomy" id="392030"/>
    <lineage>
        <taxon>Eukaryota</taxon>
        <taxon>Metazoa</taxon>
        <taxon>Spiralia</taxon>
        <taxon>Gnathifera</taxon>
        <taxon>Rotifera</taxon>
        <taxon>Eurotatoria</taxon>
        <taxon>Bdelloidea</taxon>
        <taxon>Philodinida</taxon>
        <taxon>Philodinidae</taxon>
        <taxon>Rotaria</taxon>
    </lineage>
</organism>
<gene>
    <name evidence="7" type="ORF">OVN521_LOCUS16754</name>
    <name evidence="8" type="ORF">UXM345_LOCUS20869</name>
</gene>
<dbReference type="EMBL" id="CAJOBG010002826">
    <property type="protein sequence ID" value="CAF4030265.1"/>
    <property type="molecule type" value="Genomic_DNA"/>
</dbReference>
<evidence type="ECO:0000313" key="7">
    <source>
        <dbReference type="EMBL" id="CAF4030265.1"/>
    </source>
</evidence>
<keyword evidence="3 4" id="KW-0440">LIM domain</keyword>
<feature type="region of interest" description="Disordered" evidence="5">
    <location>
        <begin position="611"/>
        <end position="644"/>
    </location>
</feature>
<name>A0A819T9G1_9BILA</name>
<dbReference type="Proteomes" id="UP000663842">
    <property type="component" value="Unassembled WGS sequence"/>
</dbReference>
<dbReference type="FunFam" id="2.10.110.10:FF:000002">
    <property type="entry name" value="LIM domain and actin-binding 1"/>
    <property type="match status" value="1"/>
</dbReference>
<dbReference type="SMART" id="SM00132">
    <property type="entry name" value="LIM"/>
    <property type="match status" value="1"/>
</dbReference>
<evidence type="ECO:0000313" key="8">
    <source>
        <dbReference type="EMBL" id="CAF4077939.1"/>
    </source>
</evidence>
<dbReference type="Pfam" id="PF00412">
    <property type="entry name" value="LIM"/>
    <property type="match status" value="1"/>
</dbReference>
<keyword evidence="10" id="KW-1185">Reference proteome</keyword>
<dbReference type="PROSITE" id="PS00478">
    <property type="entry name" value="LIM_DOMAIN_1"/>
    <property type="match status" value="1"/>
</dbReference>